<dbReference type="GO" id="GO:0005672">
    <property type="term" value="C:transcription factor TFIIA complex"/>
    <property type="evidence" value="ECO:0007669"/>
    <property type="project" value="InterPro"/>
</dbReference>
<evidence type="ECO:0000313" key="7">
    <source>
        <dbReference type="Proteomes" id="UP000193689"/>
    </source>
</evidence>
<keyword evidence="3" id="KW-0804">Transcription</keyword>
<keyword evidence="7" id="KW-1185">Reference proteome</keyword>
<evidence type="ECO:0000256" key="1">
    <source>
        <dbReference type="ARBA" id="ARBA00004123"/>
    </source>
</evidence>
<feature type="compositionally biased region" description="Basic and acidic residues" evidence="5">
    <location>
        <begin position="261"/>
        <end position="270"/>
    </location>
</feature>
<dbReference type="OrthoDB" id="6275927at2759"/>
<feature type="region of interest" description="Disordered" evidence="5">
    <location>
        <begin position="96"/>
        <end position="122"/>
    </location>
</feature>
<comment type="similarity">
    <text evidence="2">Belongs to the TFIIA subunit 1 family.</text>
</comment>
<dbReference type="AlphaFoldDB" id="A0A1Y2D870"/>
<organism evidence="6 7">
    <name type="scientific">Pseudomassariella vexata</name>
    <dbReference type="NCBI Taxonomy" id="1141098"/>
    <lineage>
        <taxon>Eukaryota</taxon>
        <taxon>Fungi</taxon>
        <taxon>Dikarya</taxon>
        <taxon>Ascomycota</taxon>
        <taxon>Pezizomycotina</taxon>
        <taxon>Sordariomycetes</taxon>
        <taxon>Xylariomycetidae</taxon>
        <taxon>Amphisphaeriales</taxon>
        <taxon>Pseudomassariaceae</taxon>
        <taxon>Pseudomassariella</taxon>
    </lineage>
</organism>
<dbReference type="SUPFAM" id="SSF50784">
    <property type="entry name" value="Transcription factor IIA (TFIIA), beta-barrel domain"/>
    <property type="match status" value="1"/>
</dbReference>
<dbReference type="Gene3D" id="2.30.18.10">
    <property type="entry name" value="Transcription factor IIA (TFIIA), beta-barrel domain"/>
    <property type="match status" value="1"/>
</dbReference>
<feature type="compositionally biased region" description="Low complexity" evidence="5">
    <location>
        <begin position="144"/>
        <end position="165"/>
    </location>
</feature>
<keyword evidence="4" id="KW-0539">Nucleus</keyword>
<comment type="caution">
    <text evidence="6">The sequence shown here is derived from an EMBL/GenBank/DDBJ whole genome shotgun (WGS) entry which is preliminary data.</text>
</comment>
<dbReference type="EMBL" id="MCFJ01000031">
    <property type="protein sequence ID" value="ORY54835.1"/>
    <property type="molecule type" value="Genomic_DNA"/>
</dbReference>
<dbReference type="SMART" id="SM01371">
    <property type="entry name" value="TFIIA"/>
    <property type="match status" value="1"/>
</dbReference>
<comment type="subcellular location">
    <subcellularLocation>
        <location evidence="1">Nucleus</location>
    </subcellularLocation>
</comment>
<gene>
    <name evidence="6" type="ORF">BCR38DRAFT_146191</name>
</gene>
<dbReference type="Pfam" id="PF03153">
    <property type="entry name" value="TFIIA"/>
    <property type="match status" value="1"/>
</dbReference>
<dbReference type="PANTHER" id="PTHR12694">
    <property type="entry name" value="TRANSCRIPTION INITIATION FACTOR IIA SUBUNIT 1"/>
    <property type="match status" value="1"/>
</dbReference>
<feature type="region of interest" description="Disordered" evidence="5">
    <location>
        <begin position="245"/>
        <end position="295"/>
    </location>
</feature>
<dbReference type="STRING" id="1141098.A0A1Y2D870"/>
<accession>A0A1Y2D870</accession>
<evidence type="ECO:0000256" key="3">
    <source>
        <dbReference type="ARBA" id="ARBA00023163"/>
    </source>
</evidence>
<evidence type="ECO:0000256" key="4">
    <source>
        <dbReference type="ARBA" id="ARBA00023242"/>
    </source>
</evidence>
<feature type="compositionally biased region" description="Polar residues" evidence="5">
    <location>
        <begin position="9"/>
        <end position="18"/>
    </location>
</feature>
<dbReference type="InterPro" id="IPR009088">
    <property type="entry name" value="TFIIA_b-brl"/>
</dbReference>
<evidence type="ECO:0000313" key="6">
    <source>
        <dbReference type="EMBL" id="ORY54835.1"/>
    </source>
</evidence>
<dbReference type="RefSeq" id="XP_040709359.1">
    <property type="nucleotide sequence ID" value="XM_040853670.1"/>
</dbReference>
<sequence>MQGPPPTSSAPSNGSGYVQQHPQAPPQHAQIGLSFPGQPAGDGRIKTEPGVKVEPGLENQIPNAHPGSTDVQQRVISNLQNVYGERATASISKLQSGMGQVPNGSHPQYNGQQRPAGQSVPQVHPGQYPGNAQQQYRQQMTAGQASQAQRVHAQAQAQAHHAQAQMQGMQNSQRPNPSQMDGAGDDGPTGVLLQKNAVGQTTELGRVEIDGMLRAHIEARARSMEGGGMMLPLKRITKRDRANPISCYRTPADDAGPARFDGGDDDVKSEVDDEAINSDLDDSDDNLEDDDEDEDGGQIMLCMYDKVQRVKNKWKCVLKDGVLSVNGKDYVFHKATGEYEW</sequence>
<dbReference type="FunFam" id="2.30.18.10:FF:000006">
    <property type="entry name" value="Transcription factor TFIIA complex subunit Toa1"/>
    <property type="match status" value="1"/>
</dbReference>
<dbReference type="InterPro" id="IPR004855">
    <property type="entry name" value="TFIIA_asu/bsu"/>
</dbReference>
<dbReference type="Proteomes" id="UP000193689">
    <property type="component" value="Unassembled WGS sequence"/>
</dbReference>
<feature type="compositionally biased region" description="Polar residues" evidence="5">
    <location>
        <begin position="166"/>
        <end position="179"/>
    </location>
</feature>
<dbReference type="GeneID" id="63769882"/>
<dbReference type="InParanoid" id="A0A1Y2D870"/>
<dbReference type="PANTHER" id="PTHR12694:SF8">
    <property type="entry name" value="TRANSCRIPTION INITIATION FACTOR IIA SUBUNIT 1"/>
    <property type="match status" value="1"/>
</dbReference>
<feature type="compositionally biased region" description="Acidic residues" evidence="5">
    <location>
        <begin position="271"/>
        <end position="295"/>
    </location>
</feature>
<evidence type="ECO:0000256" key="5">
    <source>
        <dbReference type="SAM" id="MobiDB-lite"/>
    </source>
</evidence>
<name>A0A1Y2D870_9PEZI</name>
<feature type="compositionally biased region" description="Low complexity" evidence="5">
    <location>
        <begin position="19"/>
        <end position="30"/>
    </location>
</feature>
<proteinExistence type="inferred from homology"/>
<feature type="region of interest" description="Disordered" evidence="5">
    <location>
        <begin position="138"/>
        <end position="192"/>
    </location>
</feature>
<evidence type="ECO:0000256" key="2">
    <source>
        <dbReference type="ARBA" id="ARBA00010059"/>
    </source>
</evidence>
<protein>
    <submittedName>
        <fullName evidence="6">Transcription factor IIA, alpha/beta subunit</fullName>
    </submittedName>
</protein>
<feature type="compositionally biased region" description="Polar residues" evidence="5">
    <location>
        <begin position="96"/>
        <end position="121"/>
    </location>
</feature>
<feature type="region of interest" description="Disordered" evidence="5">
    <location>
        <begin position="1"/>
        <end position="71"/>
    </location>
</feature>
<dbReference type="CDD" id="cd07976">
    <property type="entry name" value="TFIIA_alpha_beta_like"/>
    <property type="match status" value="1"/>
</dbReference>
<reference evidence="6 7" key="1">
    <citation type="submission" date="2016-07" db="EMBL/GenBank/DDBJ databases">
        <title>Pervasive Adenine N6-methylation of Active Genes in Fungi.</title>
        <authorList>
            <consortium name="DOE Joint Genome Institute"/>
            <person name="Mondo S.J."/>
            <person name="Dannebaum R.O."/>
            <person name="Kuo R.C."/>
            <person name="Labutti K."/>
            <person name="Haridas S."/>
            <person name="Kuo A."/>
            <person name="Salamov A."/>
            <person name="Ahrendt S.R."/>
            <person name="Lipzen A."/>
            <person name="Sullivan W."/>
            <person name="Andreopoulos W.B."/>
            <person name="Clum A."/>
            <person name="Lindquist E."/>
            <person name="Daum C."/>
            <person name="Ramamoorthy G.K."/>
            <person name="Gryganskyi A."/>
            <person name="Culley D."/>
            <person name="Magnuson J.K."/>
            <person name="James T.Y."/>
            <person name="O'Malley M.A."/>
            <person name="Stajich J.E."/>
            <person name="Spatafora J.W."/>
            <person name="Visel A."/>
            <person name="Grigoriev I.V."/>
        </authorList>
    </citation>
    <scope>NUCLEOTIDE SEQUENCE [LARGE SCALE GENOMIC DNA]</scope>
    <source>
        <strain evidence="6 7">CBS 129021</strain>
    </source>
</reference>
<dbReference type="GO" id="GO:0006367">
    <property type="term" value="P:transcription initiation at RNA polymerase II promoter"/>
    <property type="evidence" value="ECO:0007669"/>
    <property type="project" value="InterPro"/>
</dbReference>